<reference evidence="5" key="1">
    <citation type="submission" date="2022-08" db="EMBL/GenBank/DDBJ databases">
        <authorList>
            <person name="Gutierrez-Valencia J."/>
        </authorList>
    </citation>
    <scope>NUCLEOTIDE SEQUENCE</scope>
</reference>
<comment type="cofactor">
    <cofactor evidence="4">
        <name>heme</name>
        <dbReference type="ChEBI" id="CHEBI:30413"/>
    </cofactor>
</comment>
<dbReference type="InterPro" id="IPR001128">
    <property type="entry name" value="Cyt_P450"/>
</dbReference>
<evidence type="ECO:0000256" key="1">
    <source>
        <dbReference type="ARBA" id="ARBA00010617"/>
    </source>
</evidence>
<dbReference type="EMBL" id="CAMGYJ010000010">
    <property type="protein sequence ID" value="CAI0550845.1"/>
    <property type="molecule type" value="Genomic_DNA"/>
</dbReference>
<evidence type="ECO:0000256" key="2">
    <source>
        <dbReference type="ARBA" id="ARBA00022723"/>
    </source>
</evidence>
<sequence length="139" mass="15764">MPHIRSLVYETLRFNPRVPLQYARARKDFRLSSHEASFDIKKGELLCGYQVLVARDPVVFDDPESFKPDRFVGEKGTELLKYLIWSNGPETGTPTESNKQCMGKEYVVLTASVIVAYLLRRYDSMAGDGSTITALEKVK</sequence>
<keyword evidence="4" id="KW-0349">Heme</keyword>
<dbReference type="AlphaFoldDB" id="A0AAV0R028"/>
<dbReference type="InterPro" id="IPR002403">
    <property type="entry name" value="Cyt_P450_E_grp-IV"/>
</dbReference>
<proteinExistence type="inferred from homology"/>
<dbReference type="GO" id="GO:0004497">
    <property type="term" value="F:monooxygenase activity"/>
    <property type="evidence" value="ECO:0007669"/>
    <property type="project" value="InterPro"/>
</dbReference>
<keyword evidence="6" id="KW-1185">Reference proteome</keyword>
<dbReference type="InterPro" id="IPR036396">
    <property type="entry name" value="Cyt_P450_sf"/>
</dbReference>
<dbReference type="Gene3D" id="1.10.630.10">
    <property type="entry name" value="Cytochrome P450"/>
    <property type="match status" value="1"/>
</dbReference>
<dbReference type="Pfam" id="PF00067">
    <property type="entry name" value="p450"/>
    <property type="match status" value="1"/>
</dbReference>
<dbReference type="PANTHER" id="PTHR24286:SF49">
    <property type="entry name" value="INACTIVE LINOLENATE HYDROPEROXIDE LYASE-RELATED"/>
    <property type="match status" value="1"/>
</dbReference>
<keyword evidence="3 4" id="KW-0408">Iron</keyword>
<gene>
    <name evidence="5" type="ORF">LITE_LOCUS45693</name>
</gene>
<feature type="binding site" description="axial binding residue" evidence="4">
    <location>
        <position position="101"/>
    </location>
    <ligand>
        <name>heme</name>
        <dbReference type="ChEBI" id="CHEBI:30413"/>
    </ligand>
    <ligandPart>
        <name>Fe</name>
        <dbReference type="ChEBI" id="CHEBI:18248"/>
    </ligandPart>
</feature>
<evidence type="ECO:0000313" key="5">
    <source>
        <dbReference type="EMBL" id="CAI0550845.1"/>
    </source>
</evidence>
<protein>
    <submittedName>
        <fullName evidence="5">Uncharacterized protein</fullName>
    </submittedName>
</protein>
<keyword evidence="2 4" id="KW-0479">Metal-binding</keyword>
<comment type="caution">
    <text evidence="5">The sequence shown here is derived from an EMBL/GenBank/DDBJ whole genome shotgun (WGS) entry which is preliminary data.</text>
</comment>
<comment type="similarity">
    <text evidence="1">Belongs to the cytochrome P450 family.</text>
</comment>
<dbReference type="SUPFAM" id="SSF48264">
    <property type="entry name" value="Cytochrome P450"/>
    <property type="match status" value="1"/>
</dbReference>
<evidence type="ECO:0000256" key="3">
    <source>
        <dbReference type="ARBA" id="ARBA00023004"/>
    </source>
</evidence>
<accession>A0AAV0R028</accession>
<evidence type="ECO:0000313" key="6">
    <source>
        <dbReference type="Proteomes" id="UP001154282"/>
    </source>
</evidence>
<name>A0AAV0R028_9ROSI</name>
<organism evidence="5 6">
    <name type="scientific">Linum tenue</name>
    <dbReference type="NCBI Taxonomy" id="586396"/>
    <lineage>
        <taxon>Eukaryota</taxon>
        <taxon>Viridiplantae</taxon>
        <taxon>Streptophyta</taxon>
        <taxon>Embryophyta</taxon>
        <taxon>Tracheophyta</taxon>
        <taxon>Spermatophyta</taxon>
        <taxon>Magnoliopsida</taxon>
        <taxon>eudicotyledons</taxon>
        <taxon>Gunneridae</taxon>
        <taxon>Pentapetalae</taxon>
        <taxon>rosids</taxon>
        <taxon>fabids</taxon>
        <taxon>Malpighiales</taxon>
        <taxon>Linaceae</taxon>
        <taxon>Linum</taxon>
    </lineage>
</organism>
<dbReference type="Proteomes" id="UP001154282">
    <property type="component" value="Unassembled WGS sequence"/>
</dbReference>
<dbReference type="GO" id="GO:0016125">
    <property type="term" value="P:sterol metabolic process"/>
    <property type="evidence" value="ECO:0007669"/>
    <property type="project" value="TreeGrafter"/>
</dbReference>
<dbReference type="GO" id="GO:0005506">
    <property type="term" value="F:iron ion binding"/>
    <property type="evidence" value="ECO:0007669"/>
    <property type="project" value="InterPro"/>
</dbReference>
<dbReference type="GO" id="GO:0020037">
    <property type="term" value="F:heme binding"/>
    <property type="evidence" value="ECO:0007669"/>
    <property type="project" value="InterPro"/>
</dbReference>
<evidence type="ECO:0000256" key="4">
    <source>
        <dbReference type="PIRSR" id="PIRSR602403-1"/>
    </source>
</evidence>
<dbReference type="GO" id="GO:0016705">
    <property type="term" value="F:oxidoreductase activity, acting on paired donors, with incorporation or reduction of molecular oxygen"/>
    <property type="evidence" value="ECO:0007669"/>
    <property type="project" value="InterPro"/>
</dbReference>
<dbReference type="PRINTS" id="PR00465">
    <property type="entry name" value="EP450IV"/>
</dbReference>
<dbReference type="PANTHER" id="PTHR24286">
    <property type="entry name" value="CYTOCHROME P450 26"/>
    <property type="match status" value="1"/>
</dbReference>